<organism evidence="4 5">
    <name type="scientific">Xylophilus ampelinus</name>
    <dbReference type="NCBI Taxonomy" id="54067"/>
    <lineage>
        <taxon>Bacteria</taxon>
        <taxon>Pseudomonadati</taxon>
        <taxon>Pseudomonadota</taxon>
        <taxon>Betaproteobacteria</taxon>
        <taxon>Burkholderiales</taxon>
        <taxon>Xylophilus</taxon>
    </lineage>
</organism>
<dbReference type="EMBL" id="QJTC01000028">
    <property type="protein sequence ID" value="PYE74216.1"/>
    <property type="molecule type" value="Genomic_DNA"/>
</dbReference>
<feature type="chain" id="PRO_5016416559" evidence="2">
    <location>
        <begin position="23"/>
        <end position="162"/>
    </location>
</feature>
<gene>
    <name evidence="4" type="ORF">DFQ15_1287</name>
</gene>
<dbReference type="RefSeq" id="WP_110466756.1">
    <property type="nucleotide sequence ID" value="NZ_JAMOFZ010000027.1"/>
</dbReference>
<dbReference type="Pfam" id="PF13511">
    <property type="entry name" value="DUF4124"/>
    <property type="match status" value="1"/>
</dbReference>
<feature type="signal peptide" evidence="2">
    <location>
        <begin position="1"/>
        <end position="22"/>
    </location>
</feature>
<keyword evidence="2" id="KW-0732">Signal</keyword>
<sequence>MKLPARFLALALVCACPLVASAQWQWMDKDGRKVFSDRPPPADIPQRNILKQPGGMAAPPPAAAPAPQAATAPARPVPKDAELEARKKEAEDAEAAKAKAEADNIARARQENCQRARQAKVSMDAGMPIGQVGADGKVQVMDNAARAAEAQRVQSAMTSNCG</sequence>
<protein>
    <submittedName>
        <fullName evidence="4">Uncharacterized protein DUF4124</fullName>
    </submittedName>
</protein>
<keyword evidence="5" id="KW-1185">Reference proteome</keyword>
<comment type="caution">
    <text evidence="4">The sequence shown here is derived from an EMBL/GenBank/DDBJ whole genome shotgun (WGS) entry which is preliminary data.</text>
</comment>
<reference evidence="4 5" key="1">
    <citation type="submission" date="2018-06" db="EMBL/GenBank/DDBJ databases">
        <title>Genomic Encyclopedia of Type Strains, Phase III (KMG-III): the genomes of soil and plant-associated and newly described type strains.</title>
        <authorList>
            <person name="Whitman W."/>
        </authorList>
    </citation>
    <scope>NUCLEOTIDE SEQUENCE [LARGE SCALE GENOMIC DNA]</scope>
    <source>
        <strain evidence="4 5">CECT 7646</strain>
    </source>
</reference>
<feature type="compositionally biased region" description="Basic and acidic residues" evidence="1">
    <location>
        <begin position="77"/>
        <end position="114"/>
    </location>
</feature>
<name>A0A318SEE1_9BURK</name>
<feature type="compositionally biased region" description="Low complexity" evidence="1">
    <location>
        <begin position="65"/>
        <end position="74"/>
    </location>
</feature>
<evidence type="ECO:0000256" key="1">
    <source>
        <dbReference type="SAM" id="MobiDB-lite"/>
    </source>
</evidence>
<accession>A0A318SEE1</accession>
<dbReference type="InterPro" id="IPR025392">
    <property type="entry name" value="DUF4124"/>
</dbReference>
<dbReference type="Proteomes" id="UP000247540">
    <property type="component" value="Unassembled WGS sequence"/>
</dbReference>
<feature type="domain" description="DUF4124" evidence="3">
    <location>
        <begin position="10"/>
        <end position="64"/>
    </location>
</feature>
<proteinExistence type="predicted"/>
<dbReference type="AlphaFoldDB" id="A0A318SEE1"/>
<evidence type="ECO:0000313" key="4">
    <source>
        <dbReference type="EMBL" id="PYE74216.1"/>
    </source>
</evidence>
<evidence type="ECO:0000256" key="2">
    <source>
        <dbReference type="SAM" id="SignalP"/>
    </source>
</evidence>
<dbReference type="OrthoDB" id="9181422at2"/>
<evidence type="ECO:0000259" key="3">
    <source>
        <dbReference type="Pfam" id="PF13511"/>
    </source>
</evidence>
<evidence type="ECO:0000313" key="5">
    <source>
        <dbReference type="Proteomes" id="UP000247540"/>
    </source>
</evidence>
<feature type="region of interest" description="Disordered" evidence="1">
    <location>
        <begin position="32"/>
        <end position="122"/>
    </location>
</feature>